<dbReference type="EMBL" id="FPHY01000061">
    <property type="protein sequence ID" value="SFV86161.1"/>
    <property type="molecule type" value="Genomic_DNA"/>
</dbReference>
<protein>
    <submittedName>
        <fullName evidence="1">Uncharacterized protein</fullName>
    </submittedName>
</protein>
<accession>A0A1W1DX67</accession>
<name>A0A1W1DX67_9ZZZZ</name>
<sequence>MKKTEHLSQHSLETMVLSSEVSVGNQTTKTRVEKLKLTIADKAATVACQDKFGLKASNIAIFRKAILAGNLYNTGPIEDQGTVFSPKRWDVYFNCIAKNDG</sequence>
<gene>
    <name evidence="1" type="ORF">MNB_SUP05-SYMBIONT-4-1182</name>
</gene>
<reference evidence="1" key="1">
    <citation type="submission" date="2016-10" db="EMBL/GenBank/DDBJ databases">
        <authorList>
            <person name="de Groot N.N."/>
        </authorList>
    </citation>
    <scope>NUCLEOTIDE SEQUENCE</scope>
</reference>
<organism evidence="1">
    <name type="scientific">hydrothermal vent metagenome</name>
    <dbReference type="NCBI Taxonomy" id="652676"/>
    <lineage>
        <taxon>unclassified sequences</taxon>
        <taxon>metagenomes</taxon>
        <taxon>ecological metagenomes</taxon>
    </lineage>
</organism>
<proteinExistence type="predicted"/>
<dbReference type="AlphaFoldDB" id="A0A1W1DX67"/>
<evidence type="ECO:0000313" key="1">
    <source>
        <dbReference type="EMBL" id="SFV86161.1"/>
    </source>
</evidence>